<accession>A0ABZ0SC10</accession>
<dbReference type="CDD" id="cd06259">
    <property type="entry name" value="YdcF-like"/>
    <property type="match status" value="1"/>
</dbReference>
<keyword evidence="1" id="KW-1133">Transmembrane helix</keyword>
<keyword evidence="1" id="KW-0472">Membrane</keyword>
<evidence type="ECO:0000259" key="2">
    <source>
        <dbReference type="Pfam" id="PF02698"/>
    </source>
</evidence>
<dbReference type="Proteomes" id="UP001432180">
    <property type="component" value="Chromosome"/>
</dbReference>
<keyword evidence="4" id="KW-1185">Reference proteome</keyword>
<gene>
    <name evidence="3" type="ORF">Thiowin_02668</name>
</gene>
<evidence type="ECO:0000313" key="3">
    <source>
        <dbReference type="EMBL" id="WPL17637.1"/>
    </source>
</evidence>
<evidence type="ECO:0000313" key="4">
    <source>
        <dbReference type="Proteomes" id="UP001432180"/>
    </source>
</evidence>
<organism evidence="3 4">
    <name type="scientific">Thiorhodovibrio winogradskyi</name>
    <dbReference type="NCBI Taxonomy" id="77007"/>
    <lineage>
        <taxon>Bacteria</taxon>
        <taxon>Pseudomonadati</taxon>
        <taxon>Pseudomonadota</taxon>
        <taxon>Gammaproteobacteria</taxon>
        <taxon>Chromatiales</taxon>
        <taxon>Chromatiaceae</taxon>
        <taxon>Thiorhodovibrio</taxon>
    </lineage>
</organism>
<keyword evidence="1" id="KW-0812">Transmembrane</keyword>
<dbReference type="RefSeq" id="WP_328983449.1">
    <property type="nucleotide sequence ID" value="NZ_CP121472.1"/>
</dbReference>
<name>A0ABZ0SC10_9GAMM</name>
<reference evidence="3 4" key="1">
    <citation type="journal article" date="2023" name="Microorganisms">
        <title>Thiorhodovibrio frisius and Trv. litoralis spp. nov., Two Novel Members from a Clade of Fastidious Purple Sulfur Bacteria That Exhibit Unique Red-Shifted Light-Harvesting Capabilities.</title>
        <authorList>
            <person name="Methner A."/>
            <person name="Kuzyk S.B."/>
            <person name="Petersen J."/>
            <person name="Bauer S."/>
            <person name="Brinkmann H."/>
            <person name="Sichau K."/>
            <person name="Wanner G."/>
            <person name="Wolf J."/>
            <person name="Neumann-Schaal M."/>
            <person name="Henke P."/>
            <person name="Tank M."/>
            <person name="Sproer C."/>
            <person name="Bunk B."/>
            <person name="Overmann J."/>
        </authorList>
    </citation>
    <scope>NUCLEOTIDE SEQUENCE [LARGE SCALE GENOMIC DNA]</scope>
    <source>
        <strain evidence="3 4">DSM 6702</strain>
    </source>
</reference>
<dbReference type="EMBL" id="CP121472">
    <property type="protein sequence ID" value="WPL17637.1"/>
    <property type="molecule type" value="Genomic_DNA"/>
</dbReference>
<proteinExistence type="predicted"/>
<dbReference type="InterPro" id="IPR003848">
    <property type="entry name" value="DUF218"/>
</dbReference>
<dbReference type="Pfam" id="PF02698">
    <property type="entry name" value="DUF218"/>
    <property type="match status" value="1"/>
</dbReference>
<feature type="transmembrane region" description="Helical" evidence="1">
    <location>
        <begin position="6"/>
        <end position="26"/>
    </location>
</feature>
<sequence>MEIIKAIAVTLCSPLVLASFFLLIGFLASLRKLIRVKAFSYGFSVTVLLVCSQPYFAELLLYPLEHLNRDQPKLENATSLIYPLACFYNGKGKVPEISRWAECSLQRLTAAARLYHEYGGQILVTGGKNRFHETVSYAKKARELLCSLGVNEQDIFVIEHGGTTAVEIASAAEHLESQPVLIISSATHIRRLALLTGERETISFYPVDYLTLGDLTPRIELPSIFALEASRRAFYEYMAFTKDYFMTMRKLSSSQK</sequence>
<feature type="domain" description="DUF218" evidence="2">
    <location>
        <begin position="104"/>
        <end position="238"/>
    </location>
</feature>
<evidence type="ECO:0000256" key="1">
    <source>
        <dbReference type="SAM" id="Phobius"/>
    </source>
</evidence>
<protein>
    <recommendedName>
        <fullName evidence="2">DUF218 domain-containing protein</fullName>
    </recommendedName>
</protein>